<proteinExistence type="predicted"/>
<organism evidence="1 2">
    <name type="scientific">Zarea fungicola</name>
    <dbReference type="NCBI Taxonomy" id="93591"/>
    <lineage>
        <taxon>Eukaryota</taxon>
        <taxon>Fungi</taxon>
        <taxon>Dikarya</taxon>
        <taxon>Ascomycota</taxon>
        <taxon>Pezizomycotina</taxon>
        <taxon>Sordariomycetes</taxon>
        <taxon>Hypocreomycetidae</taxon>
        <taxon>Hypocreales</taxon>
        <taxon>Cordycipitaceae</taxon>
        <taxon>Zarea</taxon>
    </lineage>
</organism>
<evidence type="ECO:0000313" key="2">
    <source>
        <dbReference type="Proteomes" id="UP001143910"/>
    </source>
</evidence>
<name>A0ACC1NB66_9HYPO</name>
<accession>A0ACC1NB66</accession>
<reference evidence="1" key="1">
    <citation type="submission" date="2022-08" db="EMBL/GenBank/DDBJ databases">
        <title>Genome Sequence of Lecanicillium fungicola.</title>
        <authorList>
            <person name="Buettner E."/>
        </authorList>
    </citation>
    <scope>NUCLEOTIDE SEQUENCE</scope>
    <source>
        <strain evidence="1">Babe33</strain>
    </source>
</reference>
<keyword evidence="2" id="KW-1185">Reference proteome</keyword>
<sequence length="232" mass="24868">MKLSLISFLAGFAAPALAAECSGDSTNGMPSELLHLFWDARNQMCSNSNCGLGQDCNVQVTGNFNNKVVSVILMRRKNGVKGFKDCYDATNNIINQCVYSEHKFNGKWVYGGQTYSLVAGMADSTPPPPGCNVAKYCAYTYRNDNCRITTWKTDGNVPNFFECRNSAGCPNGGQCINNLCCHADKLSQGAAMCPTVSDLQKCGGFQRIPGGVGQAAWSPPRTDIPGGLKCGC</sequence>
<protein>
    <submittedName>
        <fullName evidence="1">Uncharacterized protein</fullName>
    </submittedName>
</protein>
<gene>
    <name evidence="1" type="ORF">NQ176_g5276</name>
</gene>
<evidence type="ECO:0000313" key="1">
    <source>
        <dbReference type="EMBL" id="KAJ2975861.1"/>
    </source>
</evidence>
<comment type="caution">
    <text evidence="1">The sequence shown here is derived from an EMBL/GenBank/DDBJ whole genome shotgun (WGS) entry which is preliminary data.</text>
</comment>
<dbReference type="Proteomes" id="UP001143910">
    <property type="component" value="Unassembled WGS sequence"/>
</dbReference>
<dbReference type="EMBL" id="JANJQO010000652">
    <property type="protein sequence ID" value="KAJ2975861.1"/>
    <property type="molecule type" value="Genomic_DNA"/>
</dbReference>